<feature type="chain" id="PRO_5042216130" description="Secreted protein" evidence="1">
    <location>
        <begin position="23"/>
        <end position="139"/>
    </location>
</feature>
<dbReference type="EMBL" id="JASMQC010000039">
    <property type="protein sequence ID" value="KAK1930479.1"/>
    <property type="molecule type" value="Genomic_DNA"/>
</dbReference>
<reference evidence="2" key="1">
    <citation type="submission" date="2023-08" db="EMBL/GenBank/DDBJ databases">
        <title>Reference Genome Resource for the Citrus Pathogen Phytophthora citrophthora.</title>
        <authorList>
            <person name="Moller H."/>
            <person name="Coetzee B."/>
            <person name="Rose L.J."/>
            <person name="Van Niekerk J.M."/>
        </authorList>
    </citation>
    <scope>NUCLEOTIDE SEQUENCE</scope>
    <source>
        <strain evidence="2">STE-U-9442</strain>
    </source>
</reference>
<sequence>MKPMLLINVFLLLFAFTTNVQAMELTLYGGPTQIGKFEIDEETQRCYNLYNCWGGPNKSATWNSVKPRTNVVFYSHPNCQTHQAVGKGTPDGSLYFSDVNFPQVVMAFMIWESGKYATSGIEDICHQDENSVVNSTNAT</sequence>
<evidence type="ECO:0000313" key="3">
    <source>
        <dbReference type="Proteomes" id="UP001259832"/>
    </source>
</evidence>
<evidence type="ECO:0000256" key="1">
    <source>
        <dbReference type="SAM" id="SignalP"/>
    </source>
</evidence>
<gene>
    <name evidence="2" type="ORF">P3T76_014150</name>
</gene>
<keyword evidence="3" id="KW-1185">Reference proteome</keyword>
<dbReference type="Proteomes" id="UP001259832">
    <property type="component" value="Unassembled WGS sequence"/>
</dbReference>
<feature type="signal peptide" evidence="1">
    <location>
        <begin position="1"/>
        <end position="22"/>
    </location>
</feature>
<keyword evidence="1" id="KW-0732">Signal</keyword>
<comment type="caution">
    <text evidence="2">The sequence shown here is derived from an EMBL/GenBank/DDBJ whole genome shotgun (WGS) entry which is preliminary data.</text>
</comment>
<dbReference type="AlphaFoldDB" id="A0AAD9G1U7"/>
<name>A0AAD9G1U7_9STRA</name>
<evidence type="ECO:0000313" key="2">
    <source>
        <dbReference type="EMBL" id="KAK1930479.1"/>
    </source>
</evidence>
<protein>
    <recommendedName>
        <fullName evidence="4">Secreted protein</fullName>
    </recommendedName>
</protein>
<proteinExistence type="predicted"/>
<accession>A0AAD9G1U7</accession>
<evidence type="ECO:0008006" key="4">
    <source>
        <dbReference type="Google" id="ProtNLM"/>
    </source>
</evidence>
<organism evidence="2 3">
    <name type="scientific">Phytophthora citrophthora</name>
    <dbReference type="NCBI Taxonomy" id="4793"/>
    <lineage>
        <taxon>Eukaryota</taxon>
        <taxon>Sar</taxon>
        <taxon>Stramenopiles</taxon>
        <taxon>Oomycota</taxon>
        <taxon>Peronosporomycetes</taxon>
        <taxon>Peronosporales</taxon>
        <taxon>Peronosporaceae</taxon>
        <taxon>Phytophthora</taxon>
    </lineage>
</organism>